<dbReference type="EMBL" id="FWZT01000019">
    <property type="protein sequence ID" value="SMF58550.1"/>
    <property type="molecule type" value="Genomic_DNA"/>
</dbReference>
<evidence type="ECO:0000256" key="1">
    <source>
        <dbReference type="ARBA" id="ARBA00022553"/>
    </source>
</evidence>
<dbReference type="OrthoDB" id="5295628at2"/>
<dbReference type="PANTHER" id="PTHR44591">
    <property type="entry name" value="STRESS RESPONSE REGULATOR PROTEIN 1"/>
    <property type="match status" value="1"/>
</dbReference>
<dbReference type="RefSeq" id="WP_132322725.1">
    <property type="nucleotide sequence ID" value="NZ_FWZT01000019.1"/>
</dbReference>
<keyword evidence="1 2" id="KW-0597">Phosphoprotein</keyword>
<evidence type="ECO:0000256" key="2">
    <source>
        <dbReference type="PROSITE-ProRule" id="PRU00169"/>
    </source>
</evidence>
<evidence type="ECO:0000259" key="3">
    <source>
        <dbReference type="PROSITE" id="PS50110"/>
    </source>
</evidence>
<dbReference type="Proteomes" id="UP000192907">
    <property type="component" value="Unassembled WGS sequence"/>
</dbReference>
<dbReference type="Gene3D" id="2.40.10.220">
    <property type="entry name" value="predicted glycosyltransferase like domains"/>
    <property type="match status" value="1"/>
</dbReference>
<dbReference type="AlphaFoldDB" id="A0A1Y6CKF7"/>
<dbReference type="InterPro" id="IPR050595">
    <property type="entry name" value="Bact_response_regulator"/>
</dbReference>
<dbReference type="GO" id="GO:0000160">
    <property type="term" value="P:phosphorelay signal transduction system"/>
    <property type="evidence" value="ECO:0007669"/>
    <property type="project" value="InterPro"/>
</dbReference>
<dbReference type="Pfam" id="PF07238">
    <property type="entry name" value="PilZ"/>
    <property type="match status" value="1"/>
</dbReference>
<dbReference type="Pfam" id="PF00072">
    <property type="entry name" value="Response_reg"/>
    <property type="match status" value="1"/>
</dbReference>
<name>A0A1Y6CKF7_9BACT</name>
<gene>
    <name evidence="4" type="ORF">SAMN06296036_119122</name>
</gene>
<evidence type="ECO:0000313" key="5">
    <source>
        <dbReference type="Proteomes" id="UP000192907"/>
    </source>
</evidence>
<proteinExistence type="predicted"/>
<dbReference type="PANTHER" id="PTHR44591:SF3">
    <property type="entry name" value="RESPONSE REGULATORY DOMAIN-CONTAINING PROTEIN"/>
    <property type="match status" value="1"/>
</dbReference>
<dbReference type="SUPFAM" id="SSF52172">
    <property type="entry name" value="CheY-like"/>
    <property type="match status" value="1"/>
</dbReference>
<accession>A0A1Y6CKF7</accession>
<dbReference type="Gene3D" id="3.40.50.2300">
    <property type="match status" value="1"/>
</dbReference>
<dbReference type="InterPro" id="IPR011006">
    <property type="entry name" value="CheY-like_superfamily"/>
</dbReference>
<feature type="modified residue" description="4-aspartylphosphate" evidence="2">
    <location>
        <position position="54"/>
    </location>
</feature>
<dbReference type="CDD" id="cd00156">
    <property type="entry name" value="REC"/>
    <property type="match status" value="1"/>
</dbReference>
<dbReference type="InterPro" id="IPR009875">
    <property type="entry name" value="PilZ_domain"/>
</dbReference>
<organism evidence="4 5">
    <name type="scientific">Pseudobacteriovorax antillogorgiicola</name>
    <dbReference type="NCBI Taxonomy" id="1513793"/>
    <lineage>
        <taxon>Bacteria</taxon>
        <taxon>Pseudomonadati</taxon>
        <taxon>Bdellovibrionota</taxon>
        <taxon>Oligoflexia</taxon>
        <taxon>Oligoflexales</taxon>
        <taxon>Pseudobacteriovoracaceae</taxon>
        <taxon>Pseudobacteriovorax</taxon>
    </lineage>
</organism>
<protein>
    <submittedName>
        <fullName evidence="4">PilZ domain-containing protein</fullName>
    </submittedName>
</protein>
<sequence length="242" mass="26890">MPKVLIADDDLDLLELMTMELNDAGYETLCTSTGEEALKKFQEDPDEIQCIITDYHMPGLTGLELASAIKDHHQIPIVVMSGRDDLDLESLYNKGVSGVLPKPIRFSTLIELLESNLKTTLDMVEGNSKQRQTLRRSLMDLEGLSCKIYADHGTFDAKLKNISNGGIGVILDLDLKIKSLGQIRFEISTPQDKITGHAVMRWKFVEGDSLRAGFQFGRDTQEALAGNKFLHLLMTFNDDGTG</sequence>
<dbReference type="GO" id="GO:0035438">
    <property type="term" value="F:cyclic-di-GMP binding"/>
    <property type="evidence" value="ECO:0007669"/>
    <property type="project" value="InterPro"/>
</dbReference>
<dbReference type="PROSITE" id="PS50110">
    <property type="entry name" value="RESPONSE_REGULATORY"/>
    <property type="match status" value="1"/>
</dbReference>
<keyword evidence="5" id="KW-1185">Reference proteome</keyword>
<dbReference type="SMART" id="SM00448">
    <property type="entry name" value="REC"/>
    <property type="match status" value="1"/>
</dbReference>
<reference evidence="5" key="1">
    <citation type="submission" date="2017-04" db="EMBL/GenBank/DDBJ databases">
        <authorList>
            <person name="Varghese N."/>
            <person name="Submissions S."/>
        </authorList>
    </citation>
    <scope>NUCLEOTIDE SEQUENCE [LARGE SCALE GENOMIC DNA]</scope>
    <source>
        <strain evidence="5">RKEM611</strain>
    </source>
</reference>
<dbReference type="STRING" id="1513793.SAMN06296036_119122"/>
<dbReference type="InterPro" id="IPR001789">
    <property type="entry name" value="Sig_transdc_resp-reg_receiver"/>
</dbReference>
<feature type="domain" description="Response regulatory" evidence="3">
    <location>
        <begin position="3"/>
        <end position="117"/>
    </location>
</feature>
<evidence type="ECO:0000313" key="4">
    <source>
        <dbReference type="EMBL" id="SMF58550.1"/>
    </source>
</evidence>